<dbReference type="SUPFAM" id="SSF57850">
    <property type="entry name" value="RING/U-box"/>
    <property type="match status" value="1"/>
</dbReference>
<proteinExistence type="predicted"/>
<feature type="region of interest" description="Disordered" evidence="2">
    <location>
        <begin position="301"/>
        <end position="326"/>
    </location>
</feature>
<protein>
    <submittedName>
        <fullName evidence="3">Uncharacterized protein</fullName>
    </submittedName>
</protein>
<dbReference type="AlphaFoldDB" id="A0A564Y720"/>
<gene>
    <name evidence="3" type="ORF">WMSIL1_LOCUS2960</name>
</gene>
<accession>A0A564Y720</accession>
<evidence type="ECO:0000313" key="3">
    <source>
        <dbReference type="EMBL" id="VUZ42363.1"/>
    </source>
</evidence>
<dbReference type="Gene3D" id="3.30.40.10">
    <property type="entry name" value="Zinc/RING finger domain, C3HC4 (zinc finger)"/>
    <property type="match status" value="1"/>
</dbReference>
<organism evidence="3 4">
    <name type="scientific">Hymenolepis diminuta</name>
    <name type="common">Rat tapeworm</name>
    <dbReference type="NCBI Taxonomy" id="6216"/>
    <lineage>
        <taxon>Eukaryota</taxon>
        <taxon>Metazoa</taxon>
        <taxon>Spiralia</taxon>
        <taxon>Lophotrochozoa</taxon>
        <taxon>Platyhelminthes</taxon>
        <taxon>Cestoda</taxon>
        <taxon>Eucestoda</taxon>
        <taxon>Cyclophyllidea</taxon>
        <taxon>Hymenolepididae</taxon>
        <taxon>Hymenolepis</taxon>
    </lineage>
</organism>
<evidence type="ECO:0000256" key="1">
    <source>
        <dbReference type="SAM" id="Coils"/>
    </source>
</evidence>
<keyword evidence="4" id="KW-1185">Reference proteome</keyword>
<dbReference type="InterPro" id="IPR013083">
    <property type="entry name" value="Znf_RING/FYVE/PHD"/>
</dbReference>
<dbReference type="EMBL" id="CABIJS010000088">
    <property type="protein sequence ID" value="VUZ42363.1"/>
    <property type="molecule type" value="Genomic_DNA"/>
</dbReference>
<evidence type="ECO:0000256" key="2">
    <source>
        <dbReference type="SAM" id="MobiDB-lite"/>
    </source>
</evidence>
<keyword evidence="1" id="KW-0175">Coiled coil</keyword>
<sequence>MAEIPREDLICGVCKDLLDDPYFTPCCIKSFCRKHFPSSSSSSVPCPSTDCNKTFSIDNLVADNCRKKDSKKARAKLNARNSPKSQKSQDFAVYYQPQNVAMQTNTVGKKSRYNQNLLNVFSENNRNVEEQTHNSMQNFYDSNRNFGGQSSNFPTDRYQNGRELILDIEERRKKFCSECKIGANCIQCQHCWLYFCSECHEKHTLVRKQTDILKAAQNRLENLISDLLRLKEVENLRGWKHIPTAPFKNQEGLHNDRWIMDMLNKGDVKAAKRDKEVLEDDQRKVRELEEETVLGGNVKKISMPCQSQHNSKGDRNQTESPSVTYAEDGIKKFLENIGDLKNMAHKNEPRKEYRKQ</sequence>
<evidence type="ECO:0000313" key="4">
    <source>
        <dbReference type="Proteomes" id="UP000321570"/>
    </source>
</evidence>
<name>A0A564Y720_HYMDI</name>
<feature type="coiled-coil region" evidence="1">
    <location>
        <begin position="206"/>
        <end position="233"/>
    </location>
</feature>
<reference evidence="3 4" key="1">
    <citation type="submission" date="2019-07" db="EMBL/GenBank/DDBJ databases">
        <authorList>
            <person name="Jastrzebski P J."/>
            <person name="Paukszto L."/>
            <person name="Jastrzebski P J."/>
        </authorList>
    </citation>
    <scope>NUCLEOTIDE SEQUENCE [LARGE SCALE GENOMIC DNA]</scope>
    <source>
        <strain evidence="3 4">WMS-il1</strain>
    </source>
</reference>
<dbReference type="Proteomes" id="UP000321570">
    <property type="component" value="Unassembled WGS sequence"/>
</dbReference>